<dbReference type="SMART" id="SM00100">
    <property type="entry name" value="cNMP"/>
    <property type="match status" value="1"/>
</dbReference>
<dbReference type="PANTHER" id="PTHR24567:SF68">
    <property type="entry name" value="DNA-BINDING TRANSCRIPTIONAL DUAL REGULATOR CRP"/>
    <property type="match status" value="1"/>
</dbReference>
<name>A0A1H4BFL7_9GAMM</name>
<dbReference type="SUPFAM" id="SSF46785">
    <property type="entry name" value="Winged helix' DNA-binding domain"/>
    <property type="match status" value="1"/>
</dbReference>
<dbReference type="InterPro" id="IPR036390">
    <property type="entry name" value="WH_DNA-bd_sf"/>
</dbReference>
<evidence type="ECO:0000313" key="7">
    <source>
        <dbReference type="Proteomes" id="UP000199397"/>
    </source>
</evidence>
<dbReference type="InterPro" id="IPR000595">
    <property type="entry name" value="cNMP-bd_dom"/>
</dbReference>
<evidence type="ECO:0000259" key="5">
    <source>
        <dbReference type="PROSITE" id="PS51063"/>
    </source>
</evidence>
<dbReference type="Proteomes" id="UP000199397">
    <property type="component" value="Unassembled WGS sequence"/>
</dbReference>
<dbReference type="STRING" id="525918.SAMN05660964_01634"/>
<dbReference type="GO" id="GO:0003700">
    <property type="term" value="F:DNA-binding transcription factor activity"/>
    <property type="evidence" value="ECO:0007669"/>
    <property type="project" value="TreeGrafter"/>
</dbReference>
<dbReference type="OrthoDB" id="892842at2"/>
<dbReference type="PANTHER" id="PTHR24567">
    <property type="entry name" value="CRP FAMILY TRANSCRIPTIONAL REGULATORY PROTEIN"/>
    <property type="match status" value="1"/>
</dbReference>
<accession>A0A1H4BFL7</accession>
<gene>
    <name evidence="6" type="ORF">SAMN05660964_01634</name>
</gene>
<dbReference type="EMBL" id="FNQP01000008">
    <property type="protein sequence ID" value="SEA46592.1"/>
    <property type="molecule type" value="Genomic_DNA"/>
</dbReference>
<dbReference type="InterPro" id="IPR014710">
    <property type="entry name" value="RmlC-like_jellyroll"/>
</dbReference>
<evidence type="ECO:0000256" key="3">
    <source>
        <dbReference type="ARBA" id="ARBA00023163"/>
    </source>
</evidence>
<dbReference type="RefSeq" id="WP_093067228.1">
    <property type="nucleotide sequence ID" value="NZ_FNQP01000008.1"/>
</dbReference>
<keyword evidence="7" id="KW-1185">Reference proteome</keyword>
<proteinExistence type="predicted"/>
<dbReference type="GO" id="GO:0016301">
    <property type="term" value="F:kinase activity"/>
    <property type="evidence" value="ECO:0007669"/>
    <property type="project" value="UniProtKB-KW"/>
</dbReference>
<dbReference type="PROSITE" id="PS00889">
    <property type="entry name" value="CNMP_BINDING_2"/>
    <property type="match status" value="1"/>
</dbReference>
<evidence type="ECO:0000313" key="6">
    <source>
        <dbReference type="EMBL" id="SEA46592.1"/>
    </source>
</evidence>
<keyword evidence="3" id="KW-0804">Transcription</keyword>
<sequence>MKVTHAKLLAQVPLLTDLPTELLESLAKSCRFEQVNRGHVIIERHDTTRRFFFLLSGQVRMLDLNRQGQEIALAILDAPTHFGELAVIDSLPRSASVQATTRCEVASISPQDAEKLIYTVPQVSRKIMQNMATVIRNNNLHRQVLQQQSISNRLAAYLLGQLPKDIDPKETVCIRNLPIQYDLSILLGTTRESISRALTTLVDEGLVTKDGKNLYLNDIPGLYQLLEED</sequence>
<dbReference type="InterPro" id="IPR012318">
    <property type="entry name" value="HTH_CRP"/>
</dbReference>
<dbReference type="GO" id="GO:0005829">
    <property type="term" value="C:cytosol"/>
    <property type="evidence" value="ECO:0007669"/>
    <property type="project" value="TreeGrafter"/>
</dbReference>
<dbReference type="CDD" id="cd00038">
    <property type="entry name" value="CAP_ED"/>
    <property type="match status" value="1"/>
</dbReference>
<dbReference type="PROSITE" id="PS50042">
    <property type="entry name" value="CNMP_BINDING_3"/>
    <property type="match status" value="1"/>
</dbReference>
<keyword evidence="1" id="KW-0805">Transcription regulation</keyword>
<keyword evidence="6" id="KW-0418">Kinase</keyword>
<evidence type="ECO:0000256" key="1">
    <source>
        <dbReference type="ARBA" id="ARBA00023015"/>
    </source>
</evidence>
<protein>
    <submittedName>
        <fullName evidence="6">cAMP-binding domain of CRP or a regulatory subunit of cAMP-dependent protein kinases</fullName>
    </submittedName>
</protein>
<dbReference type="SUPFAM" id="SSF51206">
    <property type="entry name" value="cAMP-binding domain-like"/>
    <property type="match status" value="1"/>
</dbReference>
<dbReference type="Gene3D" id="1.10.10.10">
    <property type="entry name" value="Winged helix-like DNA-binding domain superfamily/Winged helix DNA-binding domain"/>
    <property type="match status" value="1"/>
</dbReference>
<dbReference type="InterPro" id="IPR036388">
    <property type="entry name" value="WH-like_DNA-bd_sf"/>
</dbReference>
<organism evidence="6 7">
    <name type="scientific">Thiothrix caldifontis</name>
    <dbReference type="NCBI Taxonomy" id="525918"/>
    <lineage>
        <taxon>Bacteria</taxon>
        <taxon>Pseudomonadati</taxon>
        <taxon>Pseudomonadota</taxon>
        <taxon>Gammaproteobacteria</taxon>
        <taxon>Thiotrichales</taxon>
        <taxon>Thiotrichaceae</taxon>
        <taxon>Thiothrix</taxon>
    </lineage>
</organism>
<keyword evidence="2" id="KW-0238">DNA-binding</keyword>
<dbReference type="Gene3D" id="2.60.120.10">
    <property type="entry name" value="Jelly Rolls"/>
    <property type="match status" value="1"/>
</dbReference>
<dbReference type="SMART" id="SM00419">
    <property type="entry name" value="HTH_CRP"/>
    <property type="match status" value="1"/>
</dbReference>
<dbReference type="PROSITE" id="PS51063">
    <property type="entry name" value="HTH_CRP_2"/>
    <property type="match status" value="1"/>
</dbReference>
<dbReference type="GO" id="GO:0003677">
    <property type="term" value="F:DNA binding"/>
    <property type="evidence" value="ECO:0007669"/>
    <property type="project" value="UniProtKB-KW"/>
</dbReference>
<dbReference type="Pfam" id="PF13545">
    <property type="entry name" value="HTH_Crp_2"/>
    <property type="match status" value="1"/>
</dbReference>
<dbReference type="Pfam" id="PF00027">
    <property type="entry name" value="cNMP_binding"/>
    <property type="match status" value="1"/>
</dbReference>
<reference evidence="6 7" key="1">
    <citation type="submission" date="2016-10" db="EMBL/GenBank/DDBJ databases">
        <authorList>
            <person name="de Groot N.N."/>
        </authorList>
    </citation>
    <scope>NUCLEOTIDE SEQUENCE [LARGE SCALE GENOMIC DNA]</scope>
    <source>
        <strain evidence="6 7">DSM 21228</strain>
    </source>
</reference>
<evidence type="ECO:0000256" key="2">
    <source>
        <dbReference type="ARBA" id="ARBA00023125"/>
    </source>
</evidence>
<evidence type="ECO:0000259" key="4">
    <source>
        <dbReference type="PROSITE" id="PS50042"/>
    </source>
</evidence>
<feature type="domain" description="Cyclic nucleotide-binding" evidence="4">
    <location>
        <begin position="14"/>
        <end position="134"/>
    </location>
</feature>
<feature type="domain" description="HTH crp-type" evidence="5">
    <location>
        <begin position="148"/>
        <end position="220"/>
    </location>
</feature>
<dbReference type="AlphaFoldDB" id="A0A1H4BFL7"/>
<dbReference type="InterPro" id="IPR018490">
    <property type="entry name" value="cNMP-bd_dom_sf"/>
</dbReference>
<dbReference type="InterPro" id="IPR050397">
    <property type="entry name" value="Env_Response_Regulators"/>
</dbReference>
<dbReference type="InterPro" id="IPR018488">
    <property type="entry name" value="cNMP-bd_CS"/>
</dbReference>
<keyword evidence="6" id="KW-0808">Transferase</keyword>